<evidence type="ECO:0000259" key="2">
    <source>
        <dbReference type="Pfam" id="PF12697"/>
    </source>
</evidence>
<gene>
    <name evidence="3" type="ORF">K431DRAFT_235357</name>
</gene>
<dbReference type="AlphaFoldDB" id="A0A9P4PZ40"/>
<dbReference type="PANTHER" id="PTHR12277:SF81">
    <property type="entry name" value="PROTEIN ABHD13"/>
    <property type="match status" value="1"/>
</dbReference>
<evidence type="ECO:0000313" key="3">
    <source>
        <dbReference type="EMBL" id="KAF2716438.1"/>
    </source>
</evidence>
<keyword evidence="1" id="KW-0812">Transmembrane</keyword>
<sequence length="414" mass="45317">MPSSTSGKIAFGLSVAVGLYAAFLGALLTPPIQRFALYAHHVNTNFYHDLDDHQQFGFAPGQVRPFSIVTSDGETLYAWHILPLDVYVKNEKLLRSENRSIIDYQHSLAFKLLTGAQHGKRAPRVVINFHGNAGNIAQGWRTDTYRNLATQHNTHIISVDYRGFGKSTGSPTEAGLILDGISVVNWVLNKAGVPSDRVVIVGQSLGTAVSSAVALFFANPASELLPTASLEGALSAKTTSPTVFAGVVLIAPFWSLPSLLRTYRIGGLFPPVLLPLHFPQSLYDYTTAYLADTWRSGERLAEYYESLQSHSSKLRFGYKDPDAGFSDLREVGSLQLIHAINDADIPYHHTRMICSTVLNDGLCLDLEGGRVLENAQEGKPRVRADIVRHGGHNRIVTYATVGAAVLRAFEGQYR</sequence>
<dbReference type="PANTHER" id="PTHR12277">
    <property type="entry name" value="ALPHA/BETA HYDROLASE DOMAIN-CONTAINING PROTEIN"/>
    <property type="match status" value="1"/>
</dbReference>
<dbReference type="Proteomes" id="UP000799441">
    <property type="component" value="Unassembled WGS sequence"/>
</dbReference>
<keyword evidence="1" id="KW-0472">Membrane</keyword>
<dbReference type="SUPFAM" id="SSF53474">
    <property type="entry name" value="alpha/beta-Hydrolases"/>
    <property type="match status" value="1"/>
</dbReference>
<dbReference type="InterPro" id="IPR000073">
    <property type="entry name" value="AB_hydrolase_1"/>
</dbReference>
<reference evidence="3" key="1">
    <citation type="journal article" date="2020" name="Stud. Mycol.">
        <title>101 Dothideomycetes genomes: a test case for predicting lifestyles and emergence of pathogens.</title>
        <authorList>
            <person name="Haridas S."/>
            <person name="Albert R."/>
            <person name="Binder M."/>
            <person name="Bloem J."/>
            <person name="Labutti K."/>
            <person name="Salamov A."/>
            <person name="Andreopoulos B."/>
            <person name="Baker S."/>
            <person name="Barry K."/>
            <person name="Bills G."/>
            <person name="Bluhm B."/>
            <person name="Cannon C."/>
            <person name="Castanera R."/>
            <person name="Culley D."/>
            <person name="Daum C."/>
            <person name="Ezra D."/>
            <person name="Gonzalez J."/>
            <person name="Henrissat B."/>
            <person name="Kuo A."/>
            <person name="Liang C."/>
            <person name="Lipzen A."/>
            <person name="Lutzoni F."/>
            <person name="Magnuson J."/>
            <person name="Mondo S."/>
            <person name="Nolan M."/>
            <person name="Ohm R."/>
            <person name="Pangilinan J."/>
            <person name="Park H.-J."/>
            <person name="Ramirez L."/>
            <person name="Alfaro M."/>
            <person name="Sun H."/>
            <person name="Tritt A."/>
            <person name="Yoshinaga Y."/>
            <person name="Zwiers L.-H."/>
            <person name="Turgeon B."/>
            <person name="Goodwin S."/>
            <person name="Spatafora J."/>
            <person name="Crous P."/>
            <person name="Grigoriev I."/>
        </authorList>
    </citation>
    <scope>NUCLEOTIDE SEQUENCE</scope>
    <source>
        <strain evidence="3">CBS 116435</strain>
    </source>
</reference>
<dbReference type="InterPro" id="IPR029058">
    <property type="entry name" value="AB_hydrolase_fold"/>
</dbReference>
<feature type="domain" description="AB hydrolase-1" evidence="2">
    <location>
        <begin position="130"/>
        <end position="392"/>
    </location>
</feature>
<dbReference type="OrthoDB" id="446723at2759"/>
<keyword evidence="1" id="KW-1133">Transmembrane helix</keyword>
<name>A0A9P4PZ40_9PEZI</name>
<feature type="transmembrane region" description="Helical" evidence="1">
    <location>
        <begin position="6"/>
        <end position="28"/>
    </location>
</feature>
<dbReference type="Pfam" id="PF12697">
    <property type="entry name" value="Abhydrolase_6"/>
    <property type="match status" value="1"/>
</dbReference>
<accession>A0A9P4PZ40</accession>
<organism evidence="3 4">
    <name type="scientific">Polychaeton citri CBS 116435</name>
    <dbReference type="NCBI Taxonomy" id="1314669"/>
    <lineage>
        <taxon>Eukaryota</taxon>
        <taxon>Fungi</taxon>
        <taxon>Dikarya</taxon>
        <taxon>Ascomycota</taxon>
        <taxon>Pezizomycotina</taxon>
        <taxon>Dothideomycetes</taxon>
        <taxon>Dothideomycetidae</taxon>
        <taxon>Capnodiales</taxon>
        <taxon>Capnodiaceae</taxon>
        <taxon>Polychaeton</taxon>
    </lineage>
</organism>
<proteinExistence type="predicted"/>
<dbReference type="Gene3D" id="3.40.50.1820">
    <property type="entry name" value="alpha/beta hydrolase"/>
    <property type="match status" value="1"/>
</dbReference>
<dbReference type="EMBL" id="MU003875">
    <property type="protein sequence ID" value="KAF2716438.1"/>
    <property type="molecule type" value="Genomic_DNA"/>
</dbReference>
<protein>
    <submittedName>
        <fullName evidence="3">Alpha/beta-hydrolase</fullName>
    </submittedName>
</protein>
<evidence type="ECO:0000256" key="1">
    <source>
        <dbReference type="SAM" id="Phobius"/>
    </source>
</evidence>
<keyword evidence="4" id="KW-1185">Reference proteome</keyword>
<comment type="caution">
    <text evidence="3">The sequence shown here is derived from an EMBL/GenBank/DDBJ whole genome shotgun (WGS) entry which is preliminary data.</text>
</comment>
<evidence type="ECO:0000313" key="4">
    <source>
        <dbReference type="Proteomes" id="UP000799441"/>
    </source>
</evidence>